<dbReference type="OrthoDB" id="433738at2759"/>
<dbReference type="VEuPathDB" id="TriTrypDB:BSAL_60435"/>
<dbReference type="OMA" id="AESETHI"/>
<organism evidence="4 5">
    <name type="scientific">Bodo saltans</name>
    <name type="common">Flagellated protozoan</name>
    <dbReference type="NCBI Taxonomy" id="75058"/>
    <lineage>
        <taxon>Eukaryota</taxon>
        <taxon>Discoba</taxon>
        <taxon>Euglenozoa</taxon>
        <taxon>Kinetoplastea</taxon>
        <taxon>Metakinetoplastina</taxon>
        <taxon>Eubodonida</taxon>
        <taxon>Bodonidae</taxon>
        <taxon>Bodo</taxon>
    </lineage>
</organism>
<dbReference type="PANTHER" id="PTHR22904:SF523">
    <property type="entry name" value="STRESS-INDUCED-PHOSPHOPROTEIN 1"/>
    <property type="match status" value="1"/>
</dbReference>
<feature type="region of interest" description="Disordered" evidence="3">
    <location>
        <begin position="192"/>
        <end position="222"/>
    </location>
</feature>
<keyword evidence="2" id="KW-0802">TPR repeat</keyword>
<sequence>MSSMIGRPNMDEELDGEEENLAMLDVEQQGAVDDGDDVEDSNDLAASGGSDDWGDLTIRGEQLNVALQSVVQKFGSSGVDESANGMLFVPEPVMSLLNDSRPQMPLLSQAQLPFGMKVWVTDEDDVKMLLKDNWDGVLKAVCNGRAVGKVLRHSTDDLAVVLFESDTLAIKYTFTLPRVCLSVELIEAYDSPKTRGNNGNTASSFAQSVGGVGNLGPRAGRGTAKTKEEVNILHQNYETMASFPVKCPSSETAWALLAKGKLAEALADINRVIEEDITAEFRKEHLCIRSTIYLFLSEWGLALKDALDVIAINTSWVKGYLRAARAYKAQGKYTLASLMINHSLLLLPHSNEILEVSSMNNFLKTQQELLDKALFFLSIRLNAQYLKRFFTKRGFQEGELLYSEQSDWIIAMPSMFNTADCCCVCLSANNLQTMNLPTKDIQQGLFCSIACLQRSSLFFPKERDDYEVGYRSAMSLVQAKAASSMNMLPLELARMTMRLFFMVCSTHERLVAQERAASCVPAIDPNAPKMVEVTVTVDDALVHLGIYPLASTTGMETKTRDDLIVLCNVMCQGFEPKTKLMYTPQLFVRLFAFISGYALYAESETHIKGYYVGKLSGAVARDPERTPNCEVSIREGVLRLTATCEILKDDPLIVAPLSTTQH</sequence>
<gene>
    <name evidence="4" type="ORF">BSAL_60435</name>
</gene>
<dbReference type="Gene3D" id="1.25.40.10">
    <property type="entry name" value="Tetratricopeptide repeat domain"/>
    <property type="match status" value="1"/>
</dbReference>
<evidence type="ECO:0000313" key="5">
    <source>
        <dbReference type="Proteomes" id="UP000051952"/>
    </source>
</evidence>
<protein>
    <submittedName>
        <fullName evidence="4">Uncharacterized protein</fullName>
    </submittedName>
</protein>
<feature type="compositionally biased region" description="Acidic residues" evidence="3">
    <location>
        <begin position="33"/>
        <end position="42"/>
    </location>
</feature>
<keyword evidence="5" id="KW-1185">Reference proteome</keyword>
<dbReference type="Proteomes" id="UP000051952">
    <property type="component" value="Unassembled WGS sequence"/>
</dbReference>
<name>A0A0S4IQF5_BODSA</name>
<dbReference type="AlphaFoldDB" id="A0A0S4IQF5"/>
<reference evidence="5" key="1">
    <citation type="submission" date="2015-09" db="EMBL/GenBank/DDBJ databases">
        <authorList>
            <consortium name="Pathogen Informatics"/>
        </authorList>
    </citation>
    <scope>NUCLEOTIDE SEQUENCE [LARGE SCALE GENOMIC DNA]</scope>
    <source>
        <strain evidence="5">Lake Konstanz</strain>
    </source>
</reference>
<evidence type="ECO:0000256" key="3">
    <source>
        <dbReference type="SAM" id="MobiDB-lite"/>
    </source>
</evidence>
<feature type="compositionally biased region" description="Acidic residues" evidence="3">
    <location>
        <begin position="11"/>
        <end position="20"/>
    </location>
</feature>
<evidence type="ECO:0000256" key="2">
    <source>
        <dbReference type="ARBA" id="ARBA00022803"/>
    </source>
</evidence>
<dbReference type="GO" id="GO:0051879">
    <property type="term" value="F:Hsp90 protein binding"/>
    <property type="evidence" value="ECO:0007669"/>
    <property type="project" value="TreeGrafter"/>
</dbReference>
<feature type="compositionally biased region" description="Polar residues" evidence="3">
    <location>
        <begin position="194"/>
        <end position="207"/>
    </location>
</feature>
<dbReference type="SUPFAM" id="SSF48452">
    <property type="entry name" value="TPR-like"/>
    <property type="match status" value="1"/>
</dbReference>
<evidence type="ECO:0000313" key="4">
    <source>
        <dbReference type="EMBL" id="CUF23599.1"/>
    </source>
</evidence>
<feature type="region of interest" description="Disordered" evidence="3">
    <location>
        <begin position="1"/>
        <end position="20"/>
    </location>
</feature>
<proteinExistence type="predicted"/>
<dbReference type="EMBL" id="CYKH01000274">
    <property type="protein sequence ID" value="CUF23599.1"/>
    <property type="molecule type" value="Genomic_DNA"/>
</dbReference>
<evidence type="ECO:0000256" key="1">
    <source>
        <dbReference type="ARBA" id="ARBA00022737"/>
    </source>
</evidence>
<feature type="region of interest" description="Disordered" evidence="3">
    <location>
        <begin position="28"/>
        <end position="53"/>
    </location>
</feature>
<dbReference type="InterPro" id="IPR011990">
    <property type="entry name" value="TPR-like_helical_dom_sf"/>
</dbReference>
<dbReference type="PANTHER" id="PTHR22904">
    <property type="entry name" value="TPR REPEAT CONTAINING PROTEIN"/>
    <property type="match status" value="1"/>
</dbReference>
<accession>A0A0S4IQF5</accession>
<keyword evidence="1" id="KW-0677">Repeat</keyword>